<feature type="region of interest" description="Disordered" evidence="1">
    <location>
        <begin position="1"/>
        <end position="91"/>
    </location>
</feature>
<feature type="compositionally biased region" description="Low complexity" evidence="1">
    <location>
        <begin position="63"/>
        <end position="74"/>
    </location>
</feature>
<dbReference type="RefSeq" id="WP_289453887.1">
    <property type="nucleotide sequence ID" value="NZ_JAUCGQ010000001.1"/>
</dbReference>
<feature type="compositionally biased region" description="Pro residues" evidence="1">
    <location>
        <begin position="50"/>
        <end position="62"/>
    </location>
</feature>
<dbReference type="Proteomes" id="UP001529338">
    <property type="component" value="Unassembled WGS sequence"/>
</dbReference>
<gene>
    <name evidence="3" type="ORF">QRT04_04740</name>
</gene>
<accession>A0ABT7SDG0</accession>
<organism evidence="3 4">
    <name type="scientific">Cellulomonas alba</name>
    <dbReference type="NCBI Taxonomy" id="3053467"/>
    <lineage>
        <taxon>Bacteria</taxon>
        <taxon>Bacillati</taxon>
        <taxon>Actinomycetota</taxon>
        <taxon>Actinomycetes</taxon>
        <taxon>Micrococcales</taxon>
        <taxon>Cellulomonadaceae</taxon>
        <taxon>Cellulomonas</taxon>
    </lineage>
</organism>
<protein>
    <recommendedName>
        <fullName evidence="5">DUF4190 domain-containing protein</fullName>
    </recommendedName>
</protein>
<name>A0ABT7SDG0_9CELL</name>
<evidence type="ECO:0000313" key="3">
    <source>
        <dbReference type="EMBL" id="MDM7854231.1"/>
    </source>
</evidence>
<dbReference type="EMBL" id="JAUCGQ010000001">
    <property type="protein sequence ID" value="MDM7854231.1"/>
    <property type="molecule type" value="Genomic_DNA"/>
</dbReference>
<comment type="caution">
    <text evidence="3">The sequence shown here is derived from an EMBL/GenBank/DDBJ whole genome shotgun (WGS) entry which is preliminary data.</text>
</comment>
<evidence type="ECO:0000256" key="1">
    <source>
        <dbReference type="SAM" id="MobiDB-lite"/>
    </source>
</evidence>
<sequence>MSNPYAPPEDRPRPPQGEPAGGGAGDAQAPVGPDGRPLPDGAPDPRGLPVAPPAHAPRPEGPPAWGAAHGARPGDPGGAGAAGPGPGAPDAAATARVTRLAGTFGMLVVASLLVGTLRLPWRLAAIGFGVLAIVWGVRALTTAARSGFRGGLPVMLGIGVLVAGGWVLLNLVSLVSWDALRANQECSAQALTQTAHQECEQQFRQDQQKQFKRP</sequence>
<keyword evidence="4" id="KW-1185">Reference proteome</keyword>
<proteinExistence type="predicted"/>
<feature type="compositionally biased region" description="Low complexity" evidence="1">
    <location>
        <begin position="26"/>
        <end position="35"/>
    </location>
</feature>
<keyword evidence="2" id="KW-0472">Membrane</keyword>
<keyword evidence="2" id="KW-0812">Transmembrane</keyword>
<feature type="compositionally biased region" description="Gly residues" evidence="1">
    <location>
        <begin position="75"/>
        <end position="85"/>
    </location>
</feature>
<feature type="transmembrane region" description="Helical" evidence="2">
    <location>
        <begin position="152"/>
        <end position="177"/>
    </location>
</feature>
<feature type="transmembrane region" description="Helical" evidence="2">
    <location>
        <begin position="123"/>
        <end position="140"/>
    </location>
</feature>
<reference evidence="3 4" key="1">
    <citation type="submission" date="2023-06" db="EMBL/GenBank/DDBJ databases">
        <title>Cellulomonas sp. MW4 Whole genome sequence.</title>
        <authorList>
            <person name="Park S."/>
        </authorList>
    </citation>
    <scope>NUCLEOTIDE SEQUENCE [LARGE SCALE GENOMIC DNA]</scope>
    <source>
        <strain evidence="3 4">MW4</strain>
    </source>
</reference>
<keyword evidence="2" id="KW-1133">Transmembrane helix</keyword>
<evidence type="ECO:0008006" key="5">
    <source>
        <dbReference type="Google" id="ProtNLM"/>
    </source>
</evidence>
<feature type="transmembrane region" description="Helical" evidence="2">
    <location>
        <begin position="100"/>
        <end position="117"/>
    </location>
</feature>
<evidence type="ECO:0000313" key="4">
    <source>
        <dbReference type="Proteomes" id="UP001529338"/>
    </source>
</evidence>
<evidence type="ECO:0000256" key="2">
    <source>
        <dbReference type="SAM" id="Phobius"/>
    </source>
</evidence>